<dbReference type="Proteomes" id="UP000799538">
    <property type="component" value="Unassembled WGS sequence"/>
</dbReference>
<feature type="compositionally biased region" description="Basic and acidic residues" evidence="1">
    <location>
        <begin position="34"/>
        <end position="49"/>
    </location>
</feature>
<evidence type="ECO:0000313" key="3">
    <source>
        <dbReference type="Proteomes" id="UP000799538"/>
    </source>
</evidence>
<keyword evidence="3" id="KW-1185">Reference proteome</keyword>
<dbReference type="AlphaFoldDB" id="A0A6A6GA53"/>
<evidence type="ECO:0000313" key="2">
    <source>
        <dbReference type="EMBL" id="KAF2222433.1"/>
    </source>
</evidence>
<organism evidence="2 3">
    <name type="scientific">Elsinoe ampelina</name>
    <dbReference type="NCBI Taxonomy" id="302913"/>
    <lineage>
        <taxon>Eukaryota</taxon>
        <taxon>Fungi</taxon>
        <taxon>Dikarya</taxon>
        <taxon>Ascomycota</taxon>
        <taxon>Pezizomycotina</taxon>
        <taxon>Dothideomycetes</taxon>
        <taxon>Dothideomycetidae</taxon>
        <taxon>Myriangiales</taxon>
        <taxon>Elsinoaceae</taxon>
        <taxon>Elsinoe</taxon>
    </lineage>
</organism>
<reference evidence="3" key="1">
    <citation type="journal article" date="2020" name="Stud. Mycol.">
        <title>101 Dothideomycetes genomes: A test case for predicting lifestyles and emergence of pathogens.</title>
        <authorList>
            <person name="Haridas S."/>
            <person name="Albert R."/>
            <person name="Binder M."/>
            <person name="Bloem J."/>
            <person name="LaButti K."/>
            <person name="Salamov A."/>
            <person name="Andreopoulos B."/>
            <person name="Baker S."/>
            <person name="Barry K."/>
            <person name="Bills G."/>
            <person name="Bluhm B."/>
            <person name="Cannon C."/>
            <person name="Castanera R."/>
            <person name="Culley D."/>
            <person name="Daum C."/>
            <person name="Ezra D."/>
            <person name="Gonzalez J."/>
            <person name="Henrissat B."/>
            <person name="Kuo A."/>
            <person name="Liang C."/>
            <person name="Lipzen A."/>
            <person name="Lutzoni F."/>
            <person name="Magnuson J."/>
            <person name="Mondo S."/>
            <person name="Nolan M."/>
            <person name="Ohm R."/>
            <person name="Pangilinan J."/>
            <person name="Park H.-J."/>
            <person name="Ramirez L."/>
            <person name="Alfaro M."/>
            <person name="Sun H."/>
            <person name="Tritt A."/>
            <person name="Yoshinaga Y."/>
            <person name="Zwiers L.-H."/>
            <person name="Turgeon B."/>
            <person name="Goodwin S."/>
            <person name="Spatafora J."/>
            <person name="Crous P."/>
            <person name="Grigoriev I."/>
        </authorList>
    </citation>
    <scope>NUCLEOTIDE SEQUENCE [LARGE SCALE GENOMIC DNA]</scope>
    <source>
        <strain evidence="3">CECT 20119</strain>
    </source>
</reference>
<proteinExistence type="predicted"/>
<name>A0A6A6GA53_9PEZI</name>
<dbReference type="EMBL" id="ML992508">
    <property type="protein sequence ID" value="KAF2222433.1"/>
    <property type="molecule type" value="Genomic_DNA"/>
</dbReference>
<accession>A0A6A6GA53</accession>
<evidence type="ECO:0000256" key="1">
    <source>
        <dbReference type="SAM" id="MobiDB-lite"/>
    </source>
</evidence>
<sequence>MVMRRERSRIAIRSHLAWGIVYQPAFAMTGSKPQGRDKTDSFVEQHQPRQERTCIASRIAARVGPFSPGSKSHQSLMHCTSTAVMLLRRLCSSSTRYMHVRNT</sequence>
<protein>
    <submittedName>
        <fullName evidence="2">Uncharacterized protein</fullName>
    </submittedName>
</protein>
<gene>
    <name evidence="2" type="ORF">BDZ85DRAFT_263650</name>
</gene>
<feature type="region of interest" description="Disordered" evidence="1">
    <location>
        <begin position="29"/>
        <end position="49"/>
    </location>
</feature>